<keyword evidence="4 7" id="KW-0812">Transmembrane</keyword>
<dbReference type="Pfam" id="PF13715">
    <property type="entry name" value="CarbopepD_reg_2"/>
    <property type="match status" value="1"/>
</dbReference>
<name>A0A7X9NZH7_9BACT</name>
<accession>A0A7X9NZH7</accession>
<dbReference type="InterPro" id="IPR012910">
    <property type="entry name" value="Plug_dom"/>
</dbReference>
<evidence type="ECO:0000256" key="8">
    <source>
        <dbReference type="SAM" id="SignalP"/>
    </source>
</evidence>
<dbReference type="EMBL" id="JABANE010000003">
    <property type="protein sequence ID" value="NME66713.1"/>
    <property type="molecule type" value="Genomic_DNA"/>
</dbReference>
<dbReference type="InterPro" id="IPR037066">
    <property type="entry name" value="Plug_dom_sf"/>
</dbReference>
<keyword evidence="8" id="KW-0732">Signal</keyword>
<dbReference type="RefSeq" id="WP_169654459.1">
    <property type="nucleotide sequence ID" value="NZ_JABANE010000003.1"/>
</dbReference>
<evidence type="ECO:0000256" key="4">
    <source>
        <dbReference type="ARBA" id="ARBA00022692"/>
    </source>
</evidence>
<dbReference type="Gene3D" id="2.60.40.1120">
    <property type="entry name" value="Carboxypeptidase-like, regulatory domain"/>
    <property type="match status" value="1"/>
</dbReference>
<dbReference type="PROSITE" id="PS52016">
    <property type="entry name" value="TONB_DEPENDENT_REC_3"/>
    <property type="match status" value="1"/>
</dbReference>
<evidence type="ECO:0000313" key="11">
    <source>
        <dbReference type="Proteomes" id="UP000576082"/>
    </source>
</evidence>
<dbReference type="AlphaFoldDB" id="A0A7X9NZH7"/>
<feature type="signal peptide" evidence="8">
    <location>
        <begin position="1"/>
        <end position="20"/>
    </location>
</feature>
<evidence type="ECO:0000259" key="9">
    <source>
        <dbReference type="Pfam" id="PF07715"/>
    </source>
</evidence>
<evidence type="ECO:0000256" key="5">
    <source>
        <dbReference type="ARBA" id="ARBA00023136"/>
    </source>
</evidence>
<dbReference type="Proteomes" id="UP000576082">
    <property type="component" value="Unassembled WGS sequence"/>
</dbReference>
<protein>
    <submittedName>
        <fullName evidence="10">SusC/RagA family TonB-linked outer membrane protein</fullName>
    </submittedName>
</protein>
<keyword evidence="5 7" id="KW-0472">Membrane</keyword>
<dbReference type="InterPro" id="IPR008969">
    <property type="entry name" value="CarboxyPept-like_regulatory"/>
</dbReference>
<evidence type="ECO:0000256" key="7">
    <source>
        <dbReference type="PROSITE-ProRule" id="PRU01360"/>
    </source>
</evidence>
<dbReference type="SUPFAM" id="SSF56935">
    <property type="entry name" value="Porins"/>
    <property type="match status" value="1"/>
</dbReference>
<sequence length="1027" mass="112317">MRKCLLTLLGILWMLGNTYAQDRAVTGIVQDAADKSPLPGVNVLVKGTSLGSVTDLDGKFTILLKEDQNTLVFSFIGYQSQEVNVASSSNVNVSLEIDAEELDEVVVTALGIEREERSLGYAVQGVKAEDMGNGAATGNMMNSLSGKVAGVQITPSNGAGSASKVIIRGNAMLGGNNQPLYVIDGVPISNNILADGSDGDESDISTGDGLSSLNPDDIAEMSVLKGGSATALYGSRAINGVILITTKSGKKGSSGVDFSQGFSLDFVGITPNEQSVYGNGSDGRLASDRDQLGMWGPKIEGQLNTAYYDGKERALTYYNNYDDFFRTGLTSNTSVSAYGSTEKGSIRFSYSNMDNKGMVQNSTYKRNTFSIKGDVKLSEKIKVDARLNYTNQKANNRLVMGSSVNSYMSMLIGMPSTISHHWLKDYKDELGRPIGYTNNEQNPYWYIHERKNEDELNRVVGMASVTYNITEDLKILGRTGVDYSAMRLNVLDPLYSPWQPQGRAFERTSLEMESNSDFLVSYNKKVGKFDINVNAGGAYLHQIRNFTDVGSSKFSSSDFQNPGAGSDVFQAYSTYEMMMTSLYATASVGYNGYLYLDASVRNDWSSTLPMHNNSFLYPSLSGTWVFSDMDWSVPEWLSFGKLRASWAQVGSATDPYSLYLQYDIDNWDHNGLNFGNIKGNDIPNANLKPAIQTSYEFGIDLRLFNDKLGIDVARYSSSSVNQIIPVSISDVSGYDRAIINAGEIVNKGWEFAMDFKAIEKGNFKWTTAVNAAYNYNEVVSLTEGVDFYEIASAGGISIQANPGQAYGALVAKKALRTPEGGFVVDGEGRIMQEDEPSIIGNGVQPWMAGWRNTFNYKNLSVSILIDGKFGGDIYSSTNASMYASGKHENTVAGREEFYSGGTWNPGNLYTAVEGDNGDVTYEKFEGNVDPQQYWGRYGGIAEFNLYDASFIKLREVSVSYMLPKQWIQKTPIKNLSLTASAFNVGYLWKSTPNVDPEASFSSRNVSGVESATLALPRTLNFKLNANF</sequence>
<feature type="domain" description="TonB-dependent receptor plug" evidence="9">
    <location>
        <begin position="117"/>
        <end position="241"/>
    </location>
</feature>
<reference evidence="10 11" key="1">
    <citation type="submission" date="2020-04" db="EMBL/GenBank/DDBJ databases">
        <title>Flammeovirga sp. SR4, a novel species isolated from seawater.</title>
        <authorList>
            <person name="Wang X."/>
        </authorList>
    </citation>
    <scope>NUCLEOTIDE SEQUENCE [LARGE SCALE GENOMIC DNA]</scope>
    <source>
        <strain evidence="10 11">ATCC 23126</strain>
    </source>
</reference>
<evidence type="ECO:0000313" key="10">
    <source>
        <dbReference type="EMBL" id="NME66713.1"/>
    </source>
</evidence>
<evidence type="ECO:0000256" key="3">
    <source>
        <dbReference type="ARBA" id="ARBA00022452"/>
    </source>
</evidence>
<evidence type="ECO:0000256" key="2">
    <source>
        <dbReference type="ARBA" id="ARBA00022448"/>
    </source>
</evidence>
<dbReference type="GO" id="GO:0009279">
    <property type="term" value="C:cell outer membrane"/>
    <property type="evidence" value="ECO:0007669"/>
    <property type="project" value="UniProtKB-SubCell"/>
</dbReference>
<organism evidence="10 11">
    <name type="scientific">Flammeovirga aprica JL-4</name>
    <dbReference type="NCBI Taxonomy" id="694437"/>
    <lineage>
        <taxon>Bacteria</taxon>
        <taxon>Pseudomonadati</taxon>
        <taxon>Bacteroidota</taxon>
        <taxon>Cytophagia</taxon>
        <taxon>Cytophagales</taxon>
        <taxon>Flammeovirgaceae</taxon>
        <taxon>Flammeovirga</taxon>
    </lineage>
</organism>
<keyword evidence="11" id="KW-1185">Reference proteome</keyword>
<dbReference type="InterPro" id="IPR023997">
    <property type="entry name" value="TonB-dep_OMP_SusC/RagA_CS"/>
</dbReference>
<dbReference type="FunFam" id="2.60.40.1120:FF:000003">
    <property type="entry name" value="Outer membrane protein Omp121"/>
    <property type="match status" value="1"/>
</dbReference>
<evidence type="ECO:0000256" key="1">
    <source>
        <dbReference type="ARBA" id="ARBA00004571"/>
    </source>
</evidence>
<gene>
    <name evidence="10" type="ORF">HHU12_01935</name>
</gene>
<comment type="subcellular location">
    <subcellularLocation>
        <location evidence="1 7">Cell outer membrane</location>
        <topology evidence="1 7">Multi-pass membrane protein</topology>
    </subcellularLocation>
</comment>
<dbReference type="InterPro" id="IPR036942">
    <property type="entry name" value="Beta-barrel_TonB_sf"/>
</dbReference>
<dbReference type="SUPFAM" id="SSF49464">
    <property type="entry name" value="Carboxypeptidase regulatory domain-like"/>
    <property type="match status" value="1"/>
</dbReference>
<feature type="chain" id="PRO_5030527467" evidence="8">
    <location>
        <begin position="21"/>
        <end position="1027"/>
    </location>
</feature>
<keyword evidence="2 7" id="KW-0813">Transport</keyword>
<dbReference type="InterPro" id="IPR023996">
    <property type="entry name" value="TonB-dep_OMP_SusC/RagA"/>
</dbReference>
<comment type="similarity">
    <text evidence="7">Belongs to the TonB-dependent receptor family.</text>
</comment>
<dbReference type="Pfam" id="PF07715">
    <property type="entry name" value="Plug"/>
    <property type="match status" value="1"/>
</dbReference>
<dbReference type="NCBIfam" id="TIGR04056">
    <property type="entry name" value="OMP_RagA_SusC"/>
    <property type="match status" value="1"/>
</dbReference>
<dbReference type="InterPro" id="IPR039426">
    <property type="entry name" value="TonB-dep_rcpt-like"/>
</dbReference>
<dbReference type="Gene3D" id="2.170.130.10">
    <property type="entry name" value="TonB-dependent receptor, plug domain"/>
    <property type="match status" value="1"/>
</dbReference>
<proteinExistence type="inferred from homology"/>
<dbReference type="NCBIfam" id="TIGR04057">
    <property type="entry name" value="SusC_RagA_signa"/>
    <property type="match status" value="1"/>
</dbReference>
<keyword evidence="6 7" id="KW-0998">Cell outer membrane</keyword>
<dbReference type="Gene3D" id="2.40.170.20">
    <property type="entry name" value="TonB-dependent receptor, beta-barrel domain"/>
    <property type="match status" value="1"/>
</dbReference>
<evidence type="ECO:0000256" key="6">
    <source>
        <dbReference type="ARBA" id="ARBA00023237"/>
    </source>
</evidence>
<comment type="caution">
    <text evidence="10">The sequence shown here is derived from an EMBL/GenBank/DDBJ whole genome shotgun (WGS) entry which is preliminary data.</text>
</comment>
<keyword evidence="3 7" id="KW-1134">Transmembrane beta strand</keyword>